<dbReference type="Proteomes" id="UP000317593">
    <property type="component" value="Unassembled WGS sequence"/>
</dbReference>
<protein>
    <submittedName>
        <fullName evidence="2">Uncharacterized protein</fullName>
    </submittedName>
</protein>
<evidence type="ECO:0000313" key="3">
    <source>
        <dbReference type="Proteomes" id="UP000317593"/>
    </source>
</evidence>
<proteinExistence type="predicted"/>
<organism evidence="2 3">
    <name type="scientific">Fodinibius sediminis</name>
    <dbReference type="NCBI Taxonomy" id="1214077"/>
    <lineage>
        <taxon>Bacteria</taxon>
        <taxon>Pseudomonadati</taxon>
        <taxon>Balneolota</taxon>
        <taxon>Balneolia</taxon>
        <taxon>Balneolales</taxon>
        <taxon>Balneolaceae</taxon>
        <taxon>Fodinibius</taxon>
    </lineage>
</organism>
<evidence type="ECO:0000256" key="1">
    <source>
        <dbReference type="SAM" id="MobiDB-lite"/>
    </source>
</evidence>
<gene>
    <name evidence="2" type="ORF">SAMN06265218_101295</name>
</gene>
<dbReference type="RefSeq" id="WP_142712753.1">
    <property type="nucleotide sequence ID" value="NZ_FXTH01000001.1"/>
</dbReference>
<keyword evidence="3" id="KW-1185">Reference proteome</keyword>
<evidence type="ECO:0000313" key="2">
    <source>
        <dbReference type="EMBL" id="SMO37234.1"/>
    </source>
</evidence>
<reference evidence="2 3" key="1">
    <citation type="submission" date="2017-05" db="EMBL/GenBank/DDBJ databases">
        <authorList>
            <person name="Varghese N."/>
            <person name="Submissions S."/>
        </authorList>
    </citation>
    <scope>NUCLEOTIDE SEQUENCE [LARGE SCALE GENOMIC DNA]</scope>
    <source>
        <strain evidence="2 3">DSM 21194</strain>
    </source>
</reference>
<sequence length="70" mass="7542">MENLNSLFQGESLELLSEKEKKSIEGGNRLSEWAAAAGCFLGELLASATDPPPTNYVNSNIHGPNGTKYM</sequence>
<dbReference type="EMBL" id="FXTH01000001">
    <property type="protein sequence ID" value="SMO37234.1"/>
    <property type="molecule type" value="Genomic_DNA"/>
</dbReference>
<accession>A0A521AQY6</accession>
<name>A0A521AQY6_9BACT</name>
<dbReference type="AlphaFoldDB" id="A0A521AQY6"/>
<feature type="region of interest" description="Disordered" evidence="1">
    <location>
        <begin position="51"/>
        <end position="70"/>
    </location>
</feature>